<dbReference type="EMBL" id="CP031083">
    <property type="protein sequence ID" value="AYF04143.1"/>
    <property type="molecule type" value="Genomic_DNA"/>
</dbReference>
<dbReference type="Proteomes" id="UP000272010">
    <property type="component" value="Plasmid pYEE5"/>
</dbReference>
<dbReference type="InterPro" id="IPR041685">
    <property type="entry name" value="AAA_GajA/Old/RecF-like"/>
</dbReference>
<reference evidence="3" key="1">
    <citation type="submission" date="2018-07" db="EMBL/GenBank/DDBJ databases">
        <title>Genome Structure of the Opportunistic Pathogen Paracoccus yeei (Alphaproteobacteria) and Identification of Putative Virulence Factors.</title>
        <authorList>
            <person name="Lasek R."/>
            <person name="Szuplewska M."/>
            <person name="Mitura M."/>
            <person name="Decewicz P."/>
            <person name="Chmielowska C."/>
            <person name="Pawlot A."/>
            <person name="Sentkowska D."/>
            <person name="Czarnecki J."/>
            <person name="Bartosik D."/>
        </authorList>
    </citation>
    <scope>NUCLEOTIDE SEQUENCE [LARGE SCALE GENOMIC DNA]</scope>
    <source>
        <strain evidence="3">CCUG 32053</strain>
        <plasmid evidence="3">pyee5</plasmid>
    </source>
</reference>
<dbReference type="PANTHER" id="PTHR43581">
    <property type="entry name" value="ATP/GTP PHOSPHATASE"/>
    <property type="match status" value="1"/>
</dbReference>
<gene>
    <name evidence="2" type="ORF">PY32053_04651</name>
</gene>
<feature type="domain" description="Endonuclease GajA/Old nuclease/RecF-like AAA" evidence="1">
    <location>
        <begin position="257"/>
        <end position="348"/>
    </location>
</feature>
<feature type="domain" description="Endonuclease GajA/Old nuclease/RecF-like AAA" evidence="1">
    <location>
        <begin position="3"/>
        <end position="128"/>
    </location>
</feature>
<evidence type="ECO:0000313" key="2">
    <source>
        <dbReference type="EMBL" id="AYF04143.1"/>
    </source>
</evidence>
<evidence type="ECO:0000313" key="3">
    <source>
        <dbReference type="Proteomes" id="UP000272010"/>
    </source>
</evidence>
<dbReference type="InterPro" id="IPR051396">
    <property type="entry name" value="Bact_Antivir_Def_Nuclease"/>
</dbReference>
<dbReference type="Gene3D" id="3.40.50.300">
    <property type="entry name" value="P-loop containing nucleotide triphosphate hydrolases"/>
    <property type="match status" value="1"/>
</dbReference>
<dbReference type="RefSeq" id="WP_147405617.1">
    <property type="nucleotide sequence ID" value="NZ_CP031083.1"/>
</dbReference>
<dbReference type="PANTHER" id="PTHR43581:SF2">
    <property type="entry name" value="EXCINUCLEASE ATPASE SUBUNIT"/>
    <property type="match status" value="1"/>
</dbReference>
<proteinExistence type="predicted"/>
<dbReference type="AlphaFoldDB" id="A0A386UTV2"/>
<protein>
    <recommendedName>
        <fullName evidence="1">Endonuclease GajA/Old nuclease/RecF-like AAA domain-containing protein</fullName>
    </recommendedName>
</protein>
<accession>A0A386UTV2</accession>
<name>A0A386UTV2_9RHOB</name>
<dbReference type="Pfam" id="PF13175">
    <property type="entry name" value="AAA_15"/>
    <property type="match status" value="2"/>
</dbReference>
<dbReference type="SUPFAM" id="SSF52540">
    <property type="entry name" value="P-loop containing nucleoside triphosphate hydrolases"/>
    <property type="match status" value="1"/>
</dbReference>
<dbReference type="InterPro" id="IPR027417">
    <property type="entry name" value="P-loop_NTPase"/>
</dbReference>
<evidence type="ECO:0000259" key="1">
    <source>
        <dbReference type="Pfam" id="PF13175"/>
    </source>
</evidence>
<geneLocation type="plasmid" evidence="3">
    <name>pyee5</name>
</geneLocation>
<keyword evidence="2" id="KW-0614">Plasmid</keyword>
<sequence length="419" mass="45884">MAKLKSVMISRYRSFKERTKFNVTPLVIMIGKNGSGKSVVSRLLTILSDSLHNGQLNQPINLVAGGVRHASEFSDLPHLKSSLPFEIGAEVEADDRLYELSVQIRYIKENESLILETFKLTENGDEVLTIALKDEAQMVSKDPAYVAKARGIDETAHVPGFLGFCPILIGDPIKKWNDSIDIFKKAIPPASYLGPFRTEVGHFIGSARPNIYSLGSRGENSVEILVNDLVRNGSAVGKAVSQWFEKELNHTVAVERSSDYSKIVLQPAGGELAITLSETGAGFSQILPIVIQNILAQNAFQEQHALITEQPELHLHPAMHGAVADLYISTMKLGPGFIVVETHSEQFIMRTRRRIAEGLASDSVSIWSIGHGGLDSGSDSMAHITFDAEGNPSDWPEGVFEESFVELGKLRAAARTRKP</sequence>
<organism evidence="2 3">
    <name type="scientific">Paracoccus yeei</name>
    <dbReference type="NCBI Taxonomy" id="147645"/>
    <lineage>
        <taxon>Bacteria</taxon>
        <taxon>Pseudomonadati</taxon>
        <taxon>Pseudomonadota</taxon>
        <taxon>Alphaproteobacteria</taxon>
        <taxon>Rhodobacterales</taxon>
        <taxon>Paracoccaceae</taxon>
        <taxon>Paracoccus</taxon>
    </lineage>
</organism>